<dbReference type="PANTHER" id="PTHR10953:SF102">
    <property type="entry name" value="ADENYLYLTRANSFERASE AND SULFURTRANSFERASE MOCS3"/>
    <property type="match status" value="1"/>
</dbReference>
<proteinExistence type="predicted"/>
<dbReference type="CDD" id="cd00158">
    <property type="entry name" value="RHOD"/>
    <property type="match status" value="1"/>
</dbReference>
<name>A0A6J6BIQ8_9ZZZZ</name>
<dbReference type="InterPro" id="IPR000594">
    <property type="entry name" value="ThiF_NAD_FAD-bd"/>
</dbReference>
<dbReference type="GO" id="GO:0008146">
    <property type="term" value="F:sulfotransferase activity"/>
    <property type="evidence" value="ECO:0007669"/>
    <property type="project" value="TreeGrafter"/>
</dbReference>
<dbReference type="Pfam" id="PF00581">
    <property type="entry name" value="Rhodanese"/>
    <property type="match status" value="1"/>
</dbReference>
<evidence type="ECO:0000256" key="1">
    <source>
        <dbReference type="ARBA" id="ARBA00022679"/>
    </source>
</evidence>
<evidence type="ECO:0000313" key="5">
    <source>
        <dbReference type="EMBL" id="CAB4538614.1"/>
    </source>
</evidence>
<dbReference type="SMART" id="SM00450">
    <property type="entry name" value="RHOD"/>
    <property type="match status" value="1"/>
</dbReference>
<keyword evidence="1" id="KW-0808">Transferase</keyword>
<accession>A0A6J6BIQ8</accession>
<keyword evidence="2" id="KW-0547">Nucleotide-binding</keyword>
<evidence type="ECO:0000259" key="4">
    <source>
        <dbReference type="PROSITE" id="PS50206"/>
    </source>
</evidence>
<dbReference type="Gene3D" id="3.40.250.10">
    <property type="entry name" value="Rhodanese-like domain"/>
    <property type="match status" value="1"/>
</dbReference>
<dbReference type="NCBIfam" id="NF004281">
    <property type="entry name" value="PRK05690.1"/>
    <property type="match status" value="1"/>
</dbReference>
<dbReference type="GO" id="GO:0016779">
    <property type="term" value="F:nucleotidyltransferase activity"/>
    <property type="evidence" value="ECO:0007669"/>
    <property type="project" value="TreeGrafter"/>
</dbReference>
<dbReference type="Gene3D" id="3.40.50.720">
    <property type="entry name" value="NAD(P)-binding Rossmann-like Domain"/>
    <property type="match status" value="1"/>
</dbReference>
<dbReference type="InterPro" id="IPR035985">
    <property type="entry name" value="Ubiquitin-activating_enz"/>
</dbReference>
<feature type="domain" description="Rhodanese" evidence="4">
    <location>
        <begin position="293"/>
        <end position="376"/>
    </location>
</feature>
<evidence type="ECO:0000256" key="2">
    <source>
        <dbReference type="ARBA" id="ARBA00022741"/>
    </source>
</evidence>
<dbReference type="GO" id="GO:0005829">
    <property type="term" value="C:cytosol"/>
    <property type="evidence" value="ECO:0007669"/>
    <property type="project" value="TreeGrafter"/>
</dbReference>
<dbReference type="PROSITE" id="PS50206">
    <property type="entry name" value="RHODANESE_3"/>
    <property type="match status" value="1"/>
</dbReference>
<dbReference type="InterPro" id="IPR045886">
    <property type="entry name" value="ThiF/MoeB/HesA"/>
</dbReference>
<dbReference type="SUPFAM" id="SSF69572">
    <property type="entry name" value="Activating enzymes of the ubiquitin-like proteins"/>
    <property type="match status" value="1"/>
</dbReference>
<gene>
    <name evidence="5" type="ORF">UFOPK1412_00530</name>
</gene>
<dbReference type="GO" id="GO:0004792">
    <property type="term" value="F:thiosulfate-cyanide sulfurtransferase activity"/>
    <property type="evidence" value="ECO:0007669"/>
    <property type="project" value="TreeGrafter"/>
</dbReference>
<sequence length="377" mass="40955">MKVPALVNPTLALSGEELRRYGRHIVIPEFGAEAQSRLKTAKVLCIGAGGLGSPALIYLAAAGIGTLGVVDFDVVDESNLQRQILFTQSDIGRPKVEVARERLLSINPNIAVNIYGFKIDVSNVLSIMNEYDIVIDASDNFATRYLINDAAVLLDKPYVWGSVNRFDGQAAIFWNTYGPCYRCVHPNAPDPTTVQNCAEAGVLGNLCALVASMQVNELIKAITGIGDLSIGKLMIYDALTAENSTISIGKNPGCVVCSENPTQTELLANYEEFCGVLNNAEISAAALQTKMLAGEDFMLIDVREADEFEHSRIPGSVLIPKGFFLDLSVLSHLPRDKEIILHCRSGVRSALCLEVIQSNGFTNSRHLRGGILEWEKL</sequence>
<dbReference type="CDD" id="cd00757">
    <property type="entry name" value="ThiF_MoeB_HesA_family"/>
    <property type="match status" value="1"/>
</dbReference>
<dbReference type="GO" id="GO:0005524">
    <property type="term" value="F:ATP binding"/>
    <property type="evidence" value="ECO:0007669"/>
    <property type="project" value="UniProtKB-KW"/>
</dbReference>
<dbReference type="Pfam" id="PF00899">
    <property type="entry name" value="ThiF"/>
    <property type="match status" value="1"/>
</dbReference>
<dbReference type="EMBL" id="CAEZSI010000056">
    <property type="protein sequence ID" value="CAB4538614.1"/>
    <property type="molecule type" value="Genomic_DNA"/>
</dbReference>
<organism evidence="5">
    <name type="scientific">freshwater metagenome</name>
    <dbReference type="NCBI Taxonomy" id="449393"/>
    <lineage>
        <taxon>unclassified sequences</taxon>
        <taxon>metagenomes</taxon>
        <taxon>ecological metagenomes</taxon>
    </lineage>
</organism>
<dbReference type="InterPro" id="IPR036873">
    <property type="entry name" value="Rhodanese-like_dom_sf"/>
</dbReference>
<keyword evidence="3" id="KW-0067">ATP-binding</keyword>
<evidence type="ECO:0000256" key="3">
    <source>
        <dbReference type="ARBA" id="ARBA00022840"/>
    </source>
</evidence>
<dbReference type="AlphaFoldDB" id="A0A6J6BIQ8"/>
<reference evidence="5" key="1">
    <citation type="submission" date="2020-05" db="EMBL/GenBank/DDBJ databases">
        <authorList>
            <person name="Chiriac C."/>
            <person name="Salcher M."/>
            <person name="Ghai R."/>
            <person name="Kavagutti S V."/>
        </authorList>
    </citation>
    <scope>NUCLEOTIDE SEQUENCE</scope>
</reference>
<protein>
    <submittedName>
        <fullName evidence="5">Unannotated protein</fullName>
    </submittedName>
</protein>
<dbReference type="FunFam" id="3.40.50.720:FF:000033">
    <property type="entry name" value="Adenylyltransferase and sulfurtransferase MOCS3"/>
    <property type="match status" value="1"/>
</dbReference>
<dbReference type="InterPro" id="IPR001763">
    <property type="entry name" value="Rhodanese-like_dom"/>
</dbReference>
<dbReference type="GO" id="GO:0008641">
    <property type="term" value="F:ubiquitin-like modifier activating enzyme activity"/>
    <property type="evidence" value="ECO:0007669"/>
    <property type="project" value="InterPro"/>
</dbReference>
<dbReference type="PANTHER" id="PTHR10953">
    <property type="entry name" value="UBIQUITIN-ACTIVATING ENZYME E1"/>
    <property type="match status" value="1"/>
</dbReference>